<protein>
    <submittedName>
        <fullName evidence="2">Uncharacterized protein</fullName>
    </submittedName>
</protein>
<proteinExistence type="predicted"/>
<name>A0ABR0SJ38_9HYPO</name>
<evidence type="ECO:0000313" key="3">
    <source>
        <dbReference type="Proteomes" id="UP001338125"/>
    </source>
</evidence>
<sequence length="215" mass="23896">MHDNVFIERFGKDANSGIRFDGVLMAYDILKVEVEDSGTNPHIDEPVCNLLEKIMVEHPDWLKSTETTRNELREITLKWSGSNATYIASVERIRRLTAAAEAQATNLSIPTQADFQSLCPTTSVPQLYGSRNWAQTNLEEFPLRLNQNANRNDTARGAADSKAQSALGSTKTFTEEKNERPNPAQHRSKGPKIEVIAREGKKGDELVVGIIAIAF</sequence>
<dbReference type="EMBL" id="JAVFKD010000012">
    <property type="protein sequence ID" value="KAK5992148.1"/>
    <property type="molecule type" value="Genomic_DNA"/>
</dbReference>
<organism evidence="2 3">
    <name type="scientific">Cladobotryum mycophilum</name>
    <dbReference type="NCBI Taxonomy" id="491253"/>
    <lineage>
        <taxon>Eukaryota</taxon>
        <taxon>Fungi</taxon>
        <taxon>Dikarya</taxon>
        <taxon>Ascomycota</taxon>
        <taxon>Pezizomycotina</taxon>
        <taxon>Sordariomycetes</taxon>
        <taxon>Hypocreomycetidae</taxon>
        <taxon>Hypocreales</taxon>
        <taxon>Hypocreaceae</taxon>
        <taxon>Cladobotryum</taxon>
    </lineage>
</organism>
<dbReference type="Proteomes" id="UP001338125">
    <property type="component" value="Unassembled WGS sequence"/>
</dbReference>
<evidence type="ECO:0000313" key="2">
    <source>
        <dbReference type="EMBL" id="KAK5992148.1"/>
    </source>
</evidence>
<evidence type="ECO:0000256" key="1">
    <source>
        <dbReference type="SAM" id="MobiDB-lite"/>
    </source>
</evidence>
<accession>A0ABR0SJ38</accession>
<feature type="region of interest" description="Disordered" evidence="1">
    <location>
        <begin position="153"/>
        <end position="193"/>
    </location>
</feature>
<keyword evidence="3" id="KW-1185">Reference proteome</keyword>
<gene>
    <name evidence="2" type="ORF">PT974_05548</name>
</gene>
<feature type="compositionally biased region" description="Polar residues" evidence="1">
    <location>
        <begin position="162"/>
        <end position="172"/>
    </location>
</feature>
<reference evidence="2 3" key="1">
    <citation type="submission" date="2024-01" db="EMBL/GenBank/DDBJ databases">
        <title>Complete genome of Cladobotryum mycophilum ATHUM6906.</title>
        <authorList>
            <person name="Christinaki A.C."/>
            <person name="Myridakis A.I."/>
            <person name="Kouvelis V.N."/>
        </authorList>
    </citation>
    <scope>NUCLEOTIDE SEQUENCE [LARGE SCALE GENOMIC DNA]</scope>
    <source>
        <strain evidence="2 3">ATHUM6906</strain>
    </source>
</reference>
<comment type="caution">
    <text evidence="2">The sequence shown here is derived from an EMBL/GenBank/DDBJ whole genome shotgun (WGS) entry which is preliminary data.</text>
</comment>